<keyword evidence="5" id="KW-0479">Metal-binding</keyword>
<dbReference type="SUPFAM" id="SSF63433">
    <property type="entry name" value="Fumarylacetoacetate hydrolase, FAH, N-terminal domain"/>
    <property type="match status" value="1"/>
</dbReference>
<evidence type="ECO:0000256" key="6">
    <source>
        <dbReference type="ARBA" id="ARBA00022801"/>
    </source>
</evidence>
<comment type="caution">
    <text evidence="13">The sequence shown here is derived from an EMBL/GenBank/DDBJ whole genome shotgun (WGS) entry which is preliminary data.</text>
</comment>
<dbReference type="Pfam" id="PF09298">
    <property type="entry name" value="FAA_hydrolase_N"/>
    <property type="match status" value="1"/>
</dbReference>
<feature type="domain" description="Fumarylacetoacetase N-terminal" evidence="12">
    <location>
        <begin position="25"/>
        <end position="127"/>
    </location>
</feature>
<accession>A0ABU3U908</accession>
<dbReference type="InterPro" id="IPR036663">
    <property type="entry name" value="Fumarylacetoacetase_C_sf"/>
</dbReference>
<evidence type="ECO:0000259" key="11">
    <source>
        <dbReference type="Pfam" id="PF01557"/>
    </source>
</evidence>
<dbReference type="EMBL" id="JAWHTF010000007">
    <property type="protein sequence ID" value="MDU8886891.1"/>
    <property type="molecule type" value="Genomic_DNA"/>
</dbReference>
<dbReference type="EC" id="3.7.1.2" evidence="4"/>
<dbReference type="Gene3D" id="3.90.850.10">
    <property type="entry name" value="Fumarylacetoacetase-like, C-terminal domain"/>
    <property type="match status" value="1"/>
</dbReference>
<evidence type="ECO:0000256" key="10">
    <source>
        <dbReference type="ARBA" id="ARBA00023232"/>
    </source>
</evidence>
<keyword evidence="8" id="KW-0460">Magnesium</keyword>
<dbReference type="PANTHER" id="PTHR43069:SF2">
    <property type="entry name" value="FUMARYLACETOACETASE"/>
    <property type="match status" value="1"/>
</dbReference>
<keyword evidence="6 13" id="KW-0378">Hydrolase</keyword>
<evidence type="ECO:0000313" key="14">
    <source>
        <dbReference type="Proteomes" id="UP001268651"/>
    </source>
</evidence>
<evidence type="ECO:0000256" key="9">
    <source>
        <dbReference type="ARBA" id="ARBA00022878"/>
    </source>
</evidence>
<proteinExistence type="predicted"/>
<evidence type="ECO:0000256" key="1">
    <source>
        <dbReference type="ARBA" id="ARBA00001913"/>
    </source>
</evidence>
<dbReference type="Proteomes" id="UP001268651">
    <property type="component" value="Unassembled WGS sequence"/>
</dbReference>
<dbReference type="InterPro" id="IPR005959">
    <property type="entry name" value="Fumarylacetoacetase"/>
</dbReference>
<reference evidence="13 14" key="1">
    <citation type="submission" date="2023-10" db="EMBL/GenBank/DDBJ databases">
        <title>Marimonas sp. nov. isolated from tidal mud flat.</title>
        <authorList>
            <person name="Jaincy N.J."/>
            <person name="Srinivasan S."/>
            <person name="Lee S.-S."/>
        </authorList>
    </citation>
    <scope>NUCLEOTIDE SEQUENCE [LARGE SCALE GENOMIC DNA]</scope>
    <source>
        <strain evidence="13 14">MJ-SS3</strain>
    </source>
</reference>
<gene>
    <name evidence="13" type="primary">fahA</name>
    <name evidence="13" type="ORF">RXV94_12025</name>
</gene>
<evidence type="ECO:0000256" key="3">
    <source>
        <dbReference type="ARBA" id="ARBA00004782"/>
    </source>
</evidence>
<evidence type="ECO:0000259" key="12">
    <source>
        <dbReference type="Pfam" id="PF09298"/>
    </source>
</evidence>
<evidence type="ECO:0000256" key="4">
    <source>
        <dbReference type="ARBA" id="ARBA00012094"/>
    </source>
</evidence>
<dbReference type="NCBIfam" id="TIGR01266">
    <property type="entry name" value="fum_ac_acetase"/>
    <property type="match status" value="1"/>
</dbReference>
<keyword evidence="14" id="KW-1185">Reference proteome</keyword>
<comment type="cofactor">
    <cofactor evidence="1">
        <name>Ca(2+)</name>
        <dbReference type="ChEBI" id="CHEBI:29108"/>
    </cofactor>
</comment>
<dbReference type="InterPro" id="IPR036462">
    <property type="entry name" value="Fumarylacetoacetase_N_sf"/>
</dbReference>
<evidence type="ECO:0000256" key="7">
    <source>
        <dbReference type="ARBA" id="ARBA00022837"/>
    </source>
</evidence>
<evidence type="ECO:0000313" key="13">
    <source>
        <dbReference type="EMBL" id="MDU8886891.1"/>
    </source>
</evidence>
<keyword evidence="10" id="KW-0585">Phenylalanine catabolism</keyword>
<comment type="pathway">
    <text evidence="3">Amino-acid degradation; L-phenylalanine degradation; acetoacetate and fumarate from L-phenylalanine: step 6/6.</text>
</comment>
<feature type="domain" description="Fumarylacetoacetase-like C-terminal" evidence="11">
    <location>
        <begin position="134"/>
        <end position="400"/>
    </location>
</feature>
<organism evidence="13 14">
    <name type="scientific">Gilvirhabdus luticola</name>
    <dbReference type="NCBI Taxonomy" id="3079858"/>
    <lineage>
        <taxon>Bacteria</taxon>
        <taxon>Pseudomonadati</taxon>
        <taxon>Bacteroidota</taxon>
        <taxon>Flavobacteriia</taxon>
        <taxon>Flavobacteriales</taxon>
        <taxon>Flavobacteriaceae</taxon>
        <taxon>Gilvirhabdus</taxon>
    </lineage>
</organism>
<keyword evidence="7" id="KW-0106">Calcium</keyword>
<dbReference type="SUPFAM" id="SSF56529">
    <property type="entry name" value="FAH"/>
    <property type="match status" value="1"/>
</dbReference>
<comment type="cofactor">
    <cofactor evidence="2">
        <name>Mg(2+)</name>
        <dbReference type="ChEBI" id="CHEBI:18420"/>
    </cofactor>
</comment>
<evidence type="ECO:0000256" key="8">
    <source>
        <dbReference type="ARBA" id="ARBA00022842"/>
    </source>
</evidence>
<name>A0ABU3U908_9FLAO</name>
<dbReference type="InterPro" id="IPR011234">
    <property type="entry name" value="Fumarylacetoacetase-like_C"/>
</dbReference>
<dbReference type="InterPro" id="IPR015377">
    <property type="entry name" value="Fumarylacetoacetase_N"/>
</dbReference>
<evidence type="ECO:0000256" key="5">
    <source>
        <dbReference type="ARBA" id="ARBA00022723"/>
    </source>
</evidence>
<sequence>MSIAANNPDRKSWLHVDKNSDFPIQNIPFGVFLTRDDIITIGTRIGDTAIDLGALHQLGYFDGIPLTDDIFLQDTLNDFIADGRKTWRAVRNRIAEIFDSENTTLKSNKKHKEIVLFRLDEIEMQLPIQIGDYTDFYSSIEHATNVGTMFRDPDNALMPNWLHIPVGYHGRSSSIIPSGIPVHRPQGQTLPAGVTEPVFGPSKLVDFELEMAFITTDANDLGEPIPIDEAEEYIFGLVLFNDWSARDIQKWEYVPLGPFLAKNFASSMSPWIVTLDALEPFRVDGPKPIKPQLPYLQYKGKKSFDINLEVAIQPKGSKETVVSRSNFKYMYWNMSQQLAHHTVNGCPVNSGDMMGSGTISGSTPDSYGSMLELTWRGEKPLKMKDGTERKFINDFDTVIMRGYCENDGTRIGFGEVKTQLLPVFKPKKIKK</sequence>
<dbReference type="Gene3D" id="2.30.30.230">
    <property type="entry name" value="Fumarylacetoacetase, N-terminal domain"/>
    <property type="match status" value="1"/>
</dbReference>
<dbReference type="GO" id="GO:0004334">
    <property type="term" value="F:fumarylacetoacetase activity"/>
    <property type="evidence" value="ECO:0007669"/>
    <property type="project" value="UniProtKB-EC"/>
</dbReference>
<dbReference type="RefSeq" id="WP_316662988.1">
    <property type="nucleotide sequence ID" value="NZ_JAWHTF010000007.1"/>
</dbReference>
<dbReference type="Pfam" id="PF01557">
    <property type="entry name" value="FAA_hydrolase"/>
    <property type="match status" value="1"/>
</dbReference>
<evidence type="ECO:0000256" key="2">
    <source>
        <dbReference type="ARBA" id="ARBA00001946"/>
    </source>
</evidence>
<protein>
    <recommendedName>
        <fullName evidence="4">fumarylacetoacetase</fullName>
        <ecNumber evidence="4">3.7.1.2</ecNumber>
    </recommendedName>
</protein>
<keyword evidence="9" id="KW-0828">Tyrosine catabolism</keyword>
<dbReference type="PANTHER" id="PTHR43069">
    <property type="entry name" value="FUMARYLACETOACETASE"/>
    <property type="match status" value="1"/>
</dbReference>